<name>A0A4R2CFN9_SHIGR</name>
<evidence type="ECO:0008006" key="3">
    <source>
        <dbReference type="Google" id="ProtNLM"/>
    </source>
</evidence>
<reference evidence="1 2" key="1">
    <citation type="submission" date="2019-03" db="EMBL/GenBank/DDBJ databases">
        <title>Genomic Encyclopedia of Type Strains, Phase IV (KMG-IV): sequencing the most valuable type-strain genomes for metagenomic binning, comparative biology and taxonomic classification.</title>
        <authorList>
            <person name="Goeker M."/>
        </authorList>
    </citation>
    <scope>NUCLEOTIDE SEQUENCE [LARGE SCALE GENOMIC DNA]</scope>
    <source>
        <strain evidence="1 2">DSM 18401</strain>
    </source>
</reference>
<dbReference type="EMBL" id="SLVX01000021">
    <property type="protein sequence ID" value="TCN37849.1"/>
    <property type="molecule type" value="Genomic_DNA"/>
</dbReference>
<accession>A0A4R2CFN9</accession>
<protein>
    <recommendedName>
        <fullName evidence="3">Acetyltransferase (GNAT) family protein</fullName>
    </recommendedName>
</protein>
<dbReference type="InterPro" id="IPR016181">
    <property type="entry name" value="Acyl_CoA_acyltransferase"/>
</dbReference>
<evidence type="ECO:0000313" key="1">
    <source>
        <dbReference type="EMBL" id="TCN37849.1"/>
    </source>
</evidence>
<sequence length="362" mass="39618">MAEIRPLRPEDIGDVAQLFQTVFRDPASAPPPGLVSYLRRLYLEMPGFEPEVHSLVHEDDAGAITGFIGVNMLRMRYRERSLLAAVCGSLMVKDHEAAPMAGARLLRAALAGPQDLTLSGTANAVSTRMWCSLRSVTLPFYSLDWTRIIRPASFAADKAARTVKAARFIMPVARGIDHILRRHTALVPARQGSLSASQIGREQFAALVEPLTRHYTIRPDWADGQLDAILADAERKSLYGEVVFCQATTTAGVPVGAFLYHLRPGGVARVLQVLARPGQAGAVLDCLTYDAARRGAIGLRGRTQPALVEVMYGRRMFFTYPPATSVVHSREAALVEACRAGDIFFNGLVGEDWSRLMGDRFD</sequence>
<comment type="caution">
    <text evidence="1">The sequence shown here is derived from an EMBL/GenBank/DDBJ whole genome shotgun (WGS) entry which is preliminary data.</text>
</comment>
<gene>
    <name evidence="1" type="ORF">EV665_121116</name>
</gene>
<dbReference type="Gene3D" id="3.40.630.30">
    <property type="match status" value="1"/>
</dbReference>
<keyword evidence="2" id="KW-1185">Reference proteome</keyword>
<dbReference type="AlphaFoldDB" id="A0A4R2CFN9"/>
<dbReference type="Proteomes" id="UP000295351">
    <property type="component" value="Unassembled WGS sequence"/>
</dbReference>
<dbReference type="RefSeq" id="WP_133036121.1">
    <property type="nucleotide sequence ID" value="NZ_BAABEI010000002.1"/>
</dbReference>
<dbReference type="SUPFAM" id="SSF55729">
    <property type="entry name" value="Acyl-CoA N-acyltransferases (Nat)"/>
    <property type="match status" value="1"/>
</dbReference>
<evidence type="ECO:0000313" key="2">
    <source>
        <dbReference type="Proteomes" id="UP000295351"/>
    </source>
</evidence>
<organism evidence="1 2">
    <name type="scientific">Shinella granuli</name>
    <dbReference type="NCBI Taxonomy" id="323621"/>
    <lineage>
        <taxon>Bacteria</taxon>
        <taxon>Pseudomonadati</taxon>
        <taxon>Pseudomonadota</taxon>
        <taxon>Alphaproteobacteria</taxon>
        <taxon>Hyphomicrobiales</taxon>
        <taxon>Rhizobiaceae</taxon>
        <taxon>Shinella</taxon>
    </lineage>
</organism>
<proteinExistence type="predicted"/>